<keyword evidence="1" id="KW-0472">Membrane</keyword>
<sequence>MHPIAYVFAGAGDTAAWIALGVISAVAAWLLRDGLRLVVHLRAADSLIAAGMAEQDALRAAGCLFWQLPWYRRIFRRYPELES</sequence>
<dbReference type="Proteomes" id="UP000290637">
    <property type="component" value="Chromosome"/>
</dbReference>
<evidence type="ECO:0000313" key="2">
    <source>
        <dbReference type="EMBL" id="QBE61729.1"/>
    </source>
</evidence>
<evidence type="ECO:0000256" key="1">
    <source>
        <dbReference type="SAM" id="Phobius"/>
    </source>
</evidence>
<evidence type="ECO:0000313" key="3">
    <source>
        <dbReference type="Proteomes" id="UP000290637"/>
    </source>
</evidence>
<dbReference type="EMBL" id="CP035913">
    <property type="protein sequence ID" value="QBE61729.1"/>
    <property type="molecule type" value="Genomic_DNA"/>
</dbReference>
<keyword evidence="1" id="KW-1133">Transmembrane helix</keyword>
<dbReference type="RefSeq" id="WP_130184866.1">
    <property type="nucleotide sequence ID" value="NZ_CP035913.1"/>
</dbReference>
<protein>
    <submittedName>
        <fullName evidence="2">Uncharacterized protein</fullName>
    </submittedName>
</protein>
<keyword evidence="3" id="KW-1185">Reference proteome</keyword>
<proteinExistence type="predicted"/>
<gene>
    <name evidence="2" type="ORF">EWM63_00885</name>
</gene>
<reference evidence="2 3" key="1">
    <citation type="submission" date="2019-02" db="EMBL/GenBank/DDBJ databases">
        <title>Draft Genome Sequences of Six Type Strains of the Genus Massilia.</title>
        <authorList>
            <person name="Miess H."/>
            <person name="Frediansyhah A."/>
            <person name="Gross H."/>
        </authorList>
    </citation>
    <scope>NUCLEOTIDE SEQUENCE [LARGE SCALE GENOMIC DNA]</scope>
    <source>
        <strain evidence="2 3">DSM 17473</strain>
    </source>
</reference>
<dbReference type="OrthoDB" id="8759543at2"/>
<feature type="transmembrane region" description="Helical" evidence="1">
    <location>
        <begin position="6"/>
        <end position="31"/>
    </location>
</feature>
<keyword evidence="1" id="KW-0812">Transmembrane</keyword>
<name>A0A4P6KRM8_9BURK</name>
<dbReference type="KEGG" id="plue:EWM63_00885"/>
<organism evidence="2 3">
    <name type="scientific">Pseudoduganella lutea</name>
    <dbReference type="NCBI Taxonomy" id="321985"/>
    <lineage>
        <taxon>Bacteria</taxon>
        <taxon>Pseudomonadati</taxon>
        <taxon>Pseudomonadota</taxon>
        <taxon>Betaproteobacteria</taxon>
        <taxon>Burkholderiales</taxon>
        <taxon>Oxalobacteraceae</taxon>
        <taxon>Telluria group</taxon>
        <taxon>Pseudoduganella</taxon>
    </lineage>
</organism>
<accession>A0A4P6KRM8</accession>
<dbReference type="AlphaFoldDB" id="A0A4P6KRM8"/>